<dbReference type="InterPro" id="IPR056600">
    <property type="entry name" value="GBD_T9SS_assoc"/>
</dbReference>
<feature type="domain" description="T9SS-like galactose binding" evidence="1">
    <location>
        <begin position="171"/>
        <end position="300"/>
    </location>
</feature>
<accession>A0A4Q5LLA7</accession>
<sequence>MQKRILSAVPLSSPSFFIAILFLLVGSIGRVQAQIPANDECANAITLTSHNPLSGIAGTTVGASQSMSAITCATFTGTADDDVWFKFVAVVTKHNITVIGDPQSGLDAVVDVRSGACNGANIACANTFSIAGAHTLTVSGLTIGNTYYIRIYSFGNMPSNRGLFGIGVTHTNDDCAGAISLTSTTPDSYSPIEGTTVGATQSLPAITCGTATGTADDDVWYKFVAVSPIHIVTVSDPESGFDAVVDVRSGACNGTSIGCADATATGGAEKVGLSDLTIGHTYYIRIYSLGSTNASRGSFKVGVTHEDPPANDNCNNAITLISSTTLASGVIGTTGGATQSLAAITCGAVTGTADDDVWYKFVAVSYVQTVSVFGALGFDAVVDVRSGACNGIPIGCADATAADGVETVNFSNLIPGNTYYVRVYSRGASVLNRGIFGIGVTHVFPPANDHCTNAIALTSATSPSPTNGTTVDATQSLAAITCNTNTGTADDDVWYKFVALSIEHTITVAGNSGFNPVVDVRSGTCNGISIGCADATGNSAVETVTVSGLTIGSTYYIRVYSYGASASNSGTFTISVVHEVPPANDECTNAITLISSTGISGVLGTTLGASQSLEAITCNALTGTADDDVWYKFVAVSNKHNIAVIGGPEVDVVVDIRSGACNGTTIACSDATKEAGKEELTLSNLIIGNTYYIRVYSFGNARANRGQFGILINHEECPATANITQPITSGTVTMKAIQITATNQVSEAKVTYRGADSVTLQPGFKATVNTSNVFQAIIAGCP</sequence>
<protein>
    <recommendedName>
        <fullName evidence="1">T9SS-like galactose binding domain-containing protein</fullName>
    </recommendedName>
</protein>
<dbReference type="Pfam" id="PF23759">
    <property type="entry name" value="GBD_T9SS_assoc"/>
    <property type="match status" value="5"/>
</dbReference>
<feature type="domain" description="T9SS-like galactose binding" evidence="1">
    <location>
        <begin position="447"/>
        <end position="574"/>
    </location>
</feature>
<dbReference type="NCBIfam" id="NF045639">
    <property type="entry name" value="GCX_COOH"/>
    <property type="match status" value="1"/>
</dbReference>
<feature type="domain" description="T9SS-like galactose binding" evidence="1">
    <location>
        <begin position="37"/>
        <end position="154"/>
    </location>
</feature>
<feature type="domain" description="T9SS-like galactose binding" evidence="1">
    <location>
        <begin position="310"/>
        <end position="429"/>
    </location>
</feature>
<evidence type="ECO:0000313" key="3">
    <source>
        <dbReference type="Proteomes" id="UP000293162"/>
    </source>
</evidence>
<dbReference type="InterPro" id="IPR055015">
    <property type="entry name" value="GCX_COOH"/>
</dbReference>
<evidence type="ECO:0000259" key="1">
    <source>
        <dbReference type="Pfam" id="PF23759"/>
    </source>
</evidence>
<proteinExistence type="predicted"/>
<name>A0A4Q5LLA7_9BACT</name>
<evidence type="ECO:0000313" key="2">
    <source>
        <dbReference type="EMBL" id="RYU90416.1"/>
    </source>
</evidence>
<comment type="caution">
    <text evidence="2">The sequence shown here is derived from an EMBL/GenBank/DDBJ whole genome shotgun (WGS) entry which is preliminary data.</text>
</comment>
<feature type="domain" description="T9SS-like galactose binding" evidence="1">
    <location>
        <begin position="583"/>
        <end position="702"/>
    </location>
</feature>
<reference evidence="2 3" key="1">
    <citation type="submission" date="2019-02" db="EMBL/GenBank/DDBJ databases">
        <title>Bacterial novel species Emticicia sp. 17J42-9 isolated from soil.</title>
        <authorList>
            <person name="Jung H.-Y."/>
        </authorList>
    </citation>
    <scope>NUCLEOTIDE SEQUENCE [LARGE SCALE GENOMIC DNA]</scope>
    <source>
        <strain evidence="2 3">17J42-9</strain>
    </source>
</reference>
<organism evidence="2 3">
    <name type="scientific">Emticicia agri</name>
    <dbReference type="NCBI Taxonomy" id="2492393"/>
    <lineage>
        <taxon>Bacteria</taxon>
        <taxon>Pseudomonadati</taxon>
        <taxon>Bacteroidota</taxon>
        <taxon>Cytophagia</taxon>
        <taxon>Cytophagales</taxon>
        <taxon>Leadbetterellaceae</taxon>
        <taxon>Emticicia</taxon>
    </lineage>
</organism>
<dbReference type="RefSeq" id="WP_130024366.1">
    <property type="nucleotide sequence ID" value="NZ_SEWF01000152.1"/>
</dbReference>
<dbReference type="Proteomes" id="UP000293162">
    <property type="component" value="Unassembled WGS sequence"/>
</dbReference>
<dbReference type="EMBL" id="SEWF01000152">
    <property type="protein sequence ID" value="RYU90416.1"/>
    <property type="molecule type" value="Genomic_DNA"/>
</dbReference>
<dbReference type="OrthoDB" id="869215at2"/>
<dbReference type="AlphaFoldDB" id="A0A4Q5LLA7"/>
<keyword evidence="3" id="KW-1185">Reference proteome</keyword>
<dbReference type="Gene3D" id="2.60.120.380">
    <property type="match status" value="2"/>
</dbReference>
<gene>
    <name evidence="2" type="ORF">EWM59_27400</name>
</gene>